<dbReference type="Pfam" id="PF01649">
    <property type="entry name" value="Ribosomal_S20p"/>
    <property type="match status" value="1"/>
</dbReference>
<dbReference type="Gene3D" id="1.20.58.110">
    <property type="entry name" value="Ribosomal protein S20"/>
    <property type="match status" value="1"/>
</dbReference>
<dbReference type="Proteomes" id="UP000612680">
    <property type="component" value="Chromosome"/>
</dbReference>
<dbReference type="PANTHER" id="PTHR33398:SF1">
    <property type="entry name" value="SMALL RIBOSOMAL SUBUNIT PROTEIN BS20C"/>
    <property type="match status" value="1"/>
</dbReference>
<feature type="region of interest" description="Disordered" evidence="9">
    <location>
        <begin position="1"/>
        <end position="26"/>
    </location>
</feature>
<keyword evidence="5 8" id="KW-0689">Ribosomal protein</keyword>
<dbReference type="GO" id="GO:0005840">
    <property type="term" value="C:ribosome"/>
    <property type="evidence" value="ECO:0007669"/>
    <property type="project" value="UniProtKB-KW"/>
</dbReference>
<gene>
    <name evidence="8" type="primary">rpsT</name>
    <name evidence="10" type="ORF">HWI92_01140</name>
</gene>
<evidence type="ECO:0000256" key="6">
    <source>
        <dbReference type="ARBA" id="ARBA00023274"/>
    </source>
</evidence>
<dbReference type="InterPro" id="IPR002583">
    <property type="entry name" value="Ribosomal_bS20"/>
</dbReference>
<evidence type="ECO:0000256" key="7">
    <source>
        <dbReference type="ARBA" id="ARBA00035136"/>
    </source>
</evidence>
<keyword evidence="11" id="KW-1185">Reference proteome</keyword>
<evidence type="ECO:0000313" key="10">
    <source>
        <dbReference type="EMBL" id="QRQ99613.1"/>
    </source>
</evidence>
<name>A0ABX7I0Q0_9BACT</name>
<keyword evidence="6 8" id="KW-0687">Ribonucleoprotein</keyword>
<evidence type="ECO:0000256" key="2">
    <source>
        <dbReference type="ARBA" id="ARBA00007634"/>
    </source>
</evidence>
<proteinExistence type="inferred from homology"/>
<dbReference type="RefSeq" id="WP_204660374.1">
    <property type="nucleotide sequence ID" value="NZ_CP056775.1"/>
</dbReference>
<evidence type="ECO:0000256" key="3">
    <source>
        <dbReference type="ARBA" id="ARBA00022730"/>
    </source>
</evidence>
<evidence type="ECO:0000256" key="9">
    <source>
        <dbReference type="SAM" id="MobiDB-lite"/>
    </source>
</evidence>
<sequence>MANHKSALKRIRANETKRLRNRYQHKTTRSYIKKLRDITDKAEATQVYKTVSSMLDRLAKKNIIHKKKASNQKSKLARFVNSLTAA</sequence>
<feature type="compositionally biased region" description="Basic residues" evidence="9">
    <location>
        <begin position="1"/>
        <end position="11"/>
    </location>
</feature>
<evidence type="ECO:0000256" key="8">
    <source>
        <dbReference type="HAMAP-Rule" id="MF_00500"/>
    </source>
</evidence>
<accession>A0ABX7I0Q0</accession>
<protein>
    <recommendedName>
        <fullName evidence="7 8">Small ribosomal subunit protein bS20</fullName>
    </recommendedName>
</protein>
<dbReference type="HAMAP" id="MF_00500">
    <property type="entry name" value="Ribosomal_bS20"/>
    <property type="match status" value="1"/>
</dbReference>
<dbReference type="EMBL" id="CP056775">
    <property type="protein sequence ID" value="QRQ99613.1"/>
    <property type="molecule type" value="Genomic_DNA"/>
</dbReference>
<dbReference type="SUPFAM" id="SSF46992">
    <property type="entry name" value="Ribosomal protein S20"/>
    <property type="match status" value="1"/>
</dbReference>
<dbReference type="NCBIfam" id="TIGR00029">
    <property type="entry name" value="S20"/>
    <property type="match status" value="1"/>
</dbReference>
<evidence type="ECO:0000256" key="5">
    <source>
        <dbReference type="ARBA" id="ARBA00022980"/>
    </source>
</evidence>
<keyword evidence="4 8" id="KW-0694">RNA-binding</keyword>
<comment type="function">
    <text evidence="1 8">Binds directly to 16S ribosomal RNA.</text>
</comment>
<evidence type="ECO:0000256" key="1">
    <source>
        <dbReference type="ARBA" id="ARBA00003134"/>
    </source>
</evidence>
<dbReference type="InterPro" id="IPR036510">
    <property type="entry name" value="Ribosomal_bS20_sf"/>
</dbReference>
<evidence type="ECO:0000256" key="4">
    <source>
        <dbReference type="ARBA" id="ARBA00022884"/>
    </source>
</evidence>
<keyword evidence="3 8" id="KW-0699">rRNA-binding</keyword>
<reference evidence="10 11" key="1">
    <citation type="submission" date="2020-06" db="EMBL/GenBank/DDBJ databases">
        <title>Dyadobacter sandarakinus sp. nov., isolated from the soil of the Arctic Yellow River Station.</title>
        <authorList>
            <person name="Zhang Y."/>
            <person name="Peng F."/>
        </authorList>
    </citation>
    <scope>NUCLEOTIDE SEQUENCE [LARGE SCALE GENOMIC DNA]</scope>
    <source>
        <strain evidence="10 11">Q3-56</strain>
    </source>
</reference>
<evidence type="ECO:0000313" key="11">
    <source>
        <dbReference type="Proteomes" id="UP000612680"/>
    </source>
</evidence>
<comment type="similarity">
    <text evidence="2 8">Belongs to the bacterial ribosomal protein bS20 family.</text>
</comment>
<dbReference type="PANTHER" id="PTHR33398">
    <property type="entry name" value="30S RIBOSOMAL PROTEIN S20"/>
    <property type="match status" value="1"/>
</dbReference>
<organism evidence="10 11">
    <name type="scientific">Dyadobacter sandarakinus</name>
    <dbReference type="NCBI Taxonomy" id="2747268"/>
    <lineage>
        <taxon>Bacteria</taxon>
        <taxon>Pseudomonadati</taxon>
        <taxon>Bacteroidota</taxon>
        <taxon>Cytophagia</taxon>
        <taxon>Cytophagales</taxon>
        <taxon>Spirosomataceae</taxon>
        <taxon>Dyadobacter</taxon>
    </lineage>
</organism>